<gene>
    <name evidence="1" type="ORF">SS50377_16646</name>
    <name evidence="2" type="ORF">SS50377_20931</name>
</gene>
<accession>V6LS46</accession>
<organism evidence="1">
    <name type="scientific">Spironucleus salmonicida</name>
    <dbReference type="NCBI Taxonomy" id="348837"/>
    <lineage>
        <taxon>Eukaryota</taxon>
        <taxon>Metamonada</taxon>
        <taxon>Diplomonadida</taxon>
        <taxon>Hexamitidae</taxon>
        <taxon>Hexamitinae</taxon>
        <taxon>Spironucleus</taxon>
    </lineage>
</organism>
<reference evidence="2" key="2">
    <citation type="submission" date="2020-12" db="EMBL/GenBank/DDBJ databases">
        <title>New Spironucleus salmonicida genome in near-complete chromosomes.</title>
        <authorList>
            <person name="Xu F."/>
            <person name="Kurt Z."/>
            <person name="Jimenez-Gonzalez A."/>
            <person name="Astvaldsson A."/>
            <person name="Andersson J.O."/>
            <person name="Svard S.G."/>
        </authorList>
    </citation>
    <scope>NUCLEOTIDE SEQUENCE</scope>
    <source>
        <strain evidence="2">ATCC 50377</strain>
    </source>
</reference>
<name>V6LS46_9EUKA</name>
<dbReference type="AlphaFoldDB" id="V6LS46"/>
<evidence type="ECO:0000313" key="3">
    <source>
        <dbReference type="Proteomes" id="UP000018208"/>
    </source>
</evidence>
<sequence>MSLSKTVQPLAQIKPVGKTLLTLGLSSDFSLSSDGSQKEMVKSLLVRNTHSLTDIMQISVCLISKVKYTVDLLDKMDQRTIKLDQYCLKIDRKLAKISLAIEQALAASSSRQVVKQ</sequence>
<keyword evidence="3" id="KW-1185">Reference proteome</keyword>
<dbReference type="EMBL" id="KI546135">
    <property type="protein sequence ID" value="EST43604.1"/>
    <property type="molecule type" value="Genomic_DNA"/>
</dbReference>
<reference evidence="1 2" key="1">
    <citation type="journal article" date="2014" name="PLoS Genet.">
        <title>The Genome of Spironucleus salmonicida Highlights a Fish Pathogen Adapted to Fluctuating Environments.</title>
        <authorList>
            <person name="Xu F."/>
            <person name="Jerlstrom-Hultqvist J."/>
            <person name="Einarsson E."/>
            <person name="Astvaldsson A."/>
            <person name="Svard S.G."/>
            <person name="Andersson J.O."/>
        </authorList>
    </citation>
    <scope>NUCLEOTIDE SEQUENCE</scope>
    <source>
        <strain evidence="2">ATCC 50377</strain>
    </source>
</reference>
<dbReference type="Proteomes" id="UP000018208">
    <property type="component" value="Unassembled WGS sequence"/>
</dbReference>
<dbReference type="EMBL" id="AUWU02000001">
    <property type="protein sequence ID" value="KAH0577577.1"/>
    <property type="molecule type" value="Genomic_DNA"/>
</dbReference>
<evidence type="ECO:0000313" key="1">
    <source>
        <dbReference type="EMBL" id="EST43604.1"/>
    </source>
</evidence>
<proteinExistence type="predicted"/>
<protein>
    <submittedName>
        <fullName evidence="1">Uncharacterized protein</fullName>
    </submittedName>
</protein>
<dbReference type="VEuPathDB" id="GiardiaDB:SS50377_20931"/>
<evidence type="ECO:0000313" key="2">
    <source>
        <dbReference type="EMBL" id="KAH0577577.1"/>
    </source>
</evidence>